<dbReference type="Pfam" id="PF13545">
    <property type="entry name" value="HTH_Crp_2"/>
    <property type="match status" value="1"/>
</dbReference>
<evidence type="ECO:0000259" key="5">
    <source>
        <dbReference type="PROSITE" id="PS51063"/>
    </source>
</evidence>
<dbReference type="InterPro" id="IPR036388">
    <property type="entry name" value="WH-like_DNA-bd_sf"/>
</dbReference>
<sequence>MMQEYPSLVWHLKNTQLFEDLSEEELEQLSRITPYKRFKAGEVIYRMEDPADALYFIREGMVKISMYFPNGKEMILALFGKYDAFGELLLLPSERRPNQAEAVMDTTLIVLPEADFQRLLTQQPKIAMKFIQVMSTNLWQAQTRFAEVGAFDAPGRLANLLLRLAHDFGKPGERGTVIDLNLTQQDLSKMIGATRETVSHCLARLLEYGAVRRRRSPITVDTAKLQKFLDESGN</sequence>
<keyword evidence="7" id="KW-1185">Reference proteome</keyword>
<dbReference type="AlphaFoldDB" id="D7CUJ2"/>
<accession>D7CUJ2</accession>
<dbReference type="SMART" id="SM00419">
    <property type="entry name" value="HTH_CRP"/>
    <property type="match status" value="1"/>
</dbReference>
<dbReference type="EMBL" id="CP002049">
    <property type="protein sequence ID" value="ADI15777.1"/>
    <property type="molecule type" value="Genomic_DNA"/>
</dbReference>
<evidence type="ECO:0000256" key="1">
    <source>
        <dbReference type="ARBA" id="ARBA00023015"/>
    </source>
</evidence>
<dbReference type="InterPro" id="IPR018490">
    <property type="entry name" value="cNMP-bd_dom_sf"/>
</dbReference>
<dbReference type="GO" id="GO:0003700">
    <property type="term" value="F:DNA-binding transcription factor activity"/>
    <property type="evidence" value="ECO:0007669"/>
    <property type="project" value="TreeGrafter"/>
</dbReference>
<dbReference type="GO" id="GO:0003677">
    <property type="term" value="F:DNA binding"/>
    <property type="evidence" value="ECO:0007669"/>
    <property type="project" value="UniProtKB-KW"/>
</dbReference>
<name>D7CUJ2_TRURR</name>
<dbReference type="KEGG" id="tra:Trad_2673"/>
<dbReference type="HOGENOM" id="CLU_075053_3_5_0"/>
<organism evidence="6 7">
    <name type="scientific">Truepera radiovictrix (strain DSM 17093 / CIP 108686 / LMG 22925 / RQ-24)</name>
    <dbReference type="NCBI Taxonomy" id="649638"/>
    <lineage>
        <taxon>Bacteria</taxon>
        <taxon>Thermotogati</taxon>
        <taxon>Deinococcota</taxon>
        <taxon>Deinococci</taxon>
        <taxon>Trueperales</taxon>
        <taxon>Trueperaceae</taxon>
        <taxon>Truepera</taxon>
    </lineage>
</organism>
<dbReference type="Gene3D" id="1.10.10.10">
    <property type="entry name" value="Winged helix-like DNA-binding domain superfamily/Winged helix DNA-binding domain"/>
    <property type="match status" value="1"/>
</dbReference>
<evidence type="ECO:0000313" key="7">
    <source>
        <dbReference type="Proteomes" id="UP000000379"/>
    </source>
</evidence>
<dbReference type="PROSITE" id="PS50042">
    <property type="entry name" value="CNMP_BINDING_3"/>
    <property type="match status" value="1"/>
</dbReference>
<dbReference type="InterPro" id="IPR036390">
    <property type="entry name" value="WH_DNA-bd_sf"/>
</dbReference>
<protein>
    <submittedName>
        <fullName evidence="6">Transcriptional regulator, Crp/Fnr family</fullName>
    </submittedName>
</protein>
<dbReference type="SMART" id="SM00100">
    <property type="entry name" value="cNMP"/>
    <property type="match status" value="1"/>
</dbReference>
<reference evidence="6 7" key="2">
    <citation type="journal article" date="2011" name="Stand. Genomic Sci.">
        <title>Complete genome sequence of Truepera radiovictrix type strain (RQ-24).</title>
        <authorList>
            <person name="Ivanova N."/>
            <person name="Rohde C."/>
            <person name="Munk C."/>
            <person name="Nolan M."/>
            <person name="Lucas S."/>
            <person name="Del Rio T.G."/>
            <person name="Tice H."/>
            <person name="Deshpande S."/>
            <person name="Cheng J.F."/>
            <person name="Tapia R."/>
            <person name="Han C."/>
            <person name="Goodwin L."/>
            <person name="Pitluck S."/>
            <person name="Liolios K."/>
            <person name="Mavromatis K."/>
            <person name="Mikhailova N."/>
            <person name="Pati A."/>
            <person name="Chen A."/>
            <person name="Palaniappan K."/>
            <person name="Land M."/>
            <person name="Hauser L."/>
            <person name="Chang Y.J."/>
            <person name="Jeffries C.D."/>
            <person name="Brambilla E."/>
            <person name="Rohde M."/>
            <person name="Goker M."/>
            <person name="Tindall B.J."/>
            <person name="Woyke T."/>
            <person name="Bristow J."/>
            <person name="Eisen J.A."/>
            <person name="Markowitz V."/>
            <person name="Hugenholtz P."/>
            <person name="Kyrpides N.C."/>
            <person name="Klenk H.P."/>
            <person name="Lapidus A."/>
        </authorList>
    </citation>
    <scope>NUCLEOTIDE SEQUENCE [LARGE SCALE GENOMIC DNA]</scope>
    <source>
        <strain evidence="7">DSM 17093 / CIP 108686 / LMG 22925 / RQ-24</strain>
    </source>
</reference>
<feature type="domain" description="Cyclic nucleotide-binding" evidence="4">
    <location>
        <begin position="17"/>
        <end position="137"/>
    </location>
</feature>
<dbReference type="Pfam" id="PF00027">
    <property type="entry name" value="cNMP_binding"/>
    <property type="match status" value="1"/>
</dbReference>
<dbReference type="CDD" id="cd00038">
    <property type="entry name" value="CAP_ED"/>
    <property type="match status" value="1"/>
</dbReference>
<dbReference type="SUPFAM" id="SSF46785">
    <property type="entry name" value="Winged helix' DNA-binding domain"/>
    <property type="match status" value="1"/>
</dbReference>
<dbReference type="PANTHER" id="PTHR24567">
    <property type="entry name" value="CRP FAMILY TRANSCRIPTIONAL REGULATORY PROTEIN"/>
    <property type="match status" value="1"/>
</dbReference>
<dbReference type="InterPro" id="IPR014710">
    <property type="entry name" value="RmlC-like_jellyroll"/>
</dbReference>
<feature type="domain" description="HTH crp-type" evidence="5">
    <location>
        <begin position="151"/>
        <end position="224"/>
    </location>
</feature>
<dbReference type="SUPFAM" id="SSF51206">
    <property type="entry name" value="cAMP-binding domain-like"/>
    <property type="match status" value="1"/>
</dbReference>
<dbReference type="GO" id="GO:0005829">
    <property type="term" value="C:cytosol"/>
    <property type="evidence" value="ECO:0007669"/>
    <property type="project" value="TreeGrafter"/>
</dbReference>
<keyword evidence="2" id="KW-0238">DNA-binding</keyword>
<dbReference type="PROSITE" id="PS51063">
    <property type="entry name" value="HTH_CRP_2"/>
    <property type="match status" value="1"/>
</dbReference>
<gene>
    <name evidence="6" type="ordered locus">Trad_2673</name>
</gene>
<proteinExistence type="predicted"/>
<dbReference type="eggNOG" id="COG0664">
    <property type="taxonomic scope" value="Bacteria"/>
</dbReference>
<evidence type="ECO:0000259" key="4">
    <source>
        <dbReference type="PROSITE" id="PS50042"/>
    </source>
</evidence>
<dbReference type="InterPro" id="IPR000595">
    <property type="entry name" value="cNMP-bd_dom"/>
</dbReference>
<keyword evidence="3" id="KW-0804">Transcription</keyword>
<evidence type="ECO:0000256" key="2">
    <source>
        <dbReference type="ARBA" id="ARBA00023125"/>
    </source>
</evidence>
<dbReference type="Proteomes" id="UP000000379">
    <property type="component" value="Chromosome"/>
</dbReference>
<dbReference type="InterPro" id="IPR012318">
    <property type="entry name" value="HTH_CRP"/>
</dbReference>
<dbReference type="PRINTS" id="PR00034">
    <property type="entry name" value="HTHCRP"/>
</dbReference>
<dbReference type="STRING" id="649638.Trad_2673"/>
<dbReference type="PANTHER" id="PTHR24567:SF74">
    <property type="entry name" value="HTH-TYPE TRANSCRIPTIONAL REGULATOR ARCR"/>
    <property type="match status" value="1"/>
</dbReference>
<keyword evidence="1" id="KW-0805">Transcription regulation</keyword>
<dbReference type="Gene3D" id="2.60.120.10">
    <property type="entry name" value="Jelly Rolls"/>
    <property type="match status" value="1"/>
</dbReference>
<reference evidence="7" key="1">
    <citation type="submission" date="2010-05" db="EMBL/GenBank/DDBJ databases">
        <title>The complete genome of Truepera radiovictris DSM 17093.</title>
        <authorList>
            <consortium name="US DOE Joint Genome Institute (JGI-PGF)"/>
            <person name="Lucas S."/>
            <person name="Copeland A."/>
            <person name="Lapidus A."/>
            <person name="Glavina del Rio T."/>
            <person name="Dalin E."/>
            <person name="Tice H."/>
            <person name="Bruce D."/>
            <person name="Goodwin L."/>
            <person name="Pitluck S."/>
            <person name="Kyrpides N."/>
            <person name="Mavromatis K."/>
            <person name="Ovchinnikova G."/>
            <person name="Munk A.C."/>
            <person name="Detter J.C."/>
            <person name="Han C."/>
            <person name="Tapia R."/>
            <person name="Land M."/>
            <person name="Hauser L."/>
            <person name="Markowitz V."/>
            <person name="Cheng J.-F."/>
            <person name="Hugenholtz P."/>
            <person name="Woyke T."/>
            <person name="Wu D."/>
            <person name="Tindall B."/>
            <person name="Pomrenke H.G."/>
            <person name="Brambilla E."/>
            <person name="Klenk H.-P."/>
            <person name="Eisen J.A."/>
        </authorList>
    </citation>
    <scope>NUCLEOTIDE SEQUENCE [LARGE SCALE GENOMIC DNA]</scope>
    <source>
        <strain evidence="7">DSM 17093 / CIP 108686 / LMG 22925 / RQ-24</strain>
    </source>
</reference>
<evidence type="ECO:0000313" key="6">
    <source>
        <dbReference type="EMBL" id="ADI15777.1"/>
    </source>
</evidence>
<dbReference type="InterPro" id="IPR050397">
    <property type="entry name" value="Env_Response_Regulators"/>
</dbReference>
<evidence type="ECO:0000256" key="3">
    <source>
        <dbReference type="ARBA" id="ARBA00023163"/>
    </source>
</evidence>